<evidence type="ECO:0000256" key="2">
    <source>
        <dbReference type="ARBA" id="ARBA00008520"/>
    </source>
</evidence>
<dbReference type="eggNOG" id="COG1653">
    <property type="taxonomic scope" value="Bacteria"/>
</dbReference>
<dbReference type="RefSeq" id="WP_051883585.1">
    <property type="nucleotide sequence ID" value="NZ_APNK01000027.1"/>
</dbReference>
<dbReference type="CDD" id="cd13585">
    <property type="entry name" value="PBP2_TMBP_like"/>
    <property type="match status" value="1"/>
</dbReference>
<comment type="similarity">
    <text evidence="2">Belongs to the bacterial solute-binding protein 1 family.</text>
</comment>
<dbReference type="OrthoDB" id="9808332at2"/>
<sequence>MRKNHRRLAIAGTALLGLMFSGSSLAWNLKEAAQPYKGVTINVVGLERPSYKAAQALTPEFEKETGIHVNWTTFPYESTLKAETLNFVSQSGQYDVVLSDVVWPVTFVDAGWVVPMKHFTDNPKLADPALDLKDFFPVWLASFTVNDKLYGLPFDSYAGLLFYNKKMLADAGFDGPPKTWDELYNYDKKLTNKDKGVYGYVLQSAHNETQTADAFARFLWPWGGRFLDIGQKKVMVDSPDSVAGIQFRRKLVKLMPSGIVSDDHPQVIQMLIQKKAAMVTEWSSFYTTLKQSPIGDDIGVAVEPKGPKKAASAFGGFAYMVSAQIPEKKQNASYLFIQWLTSKEMAKPLIEKGAVVARRSADTDPSIQADNPYLKPMVATWEHSTVPDWRPQLQCYPQFSNIVSDWGSRIEQKRLPVKSSLHDMADALQKYMDSSDCWAHANQPEKYISKYESKSAQ</sequence>
<gene>
    <name evidence="4" type="ORF">C41B8_14545</name>
</gene>
<dbReference type="SUPFAM" id="SSF53850">
    <property type="entry name" value="Periplasmic binding protein-like II"/>
    <property type="match status" value="1"/>
</dbReference>
<dbReference type="Gene3D" id="3.40.190.10">
    <property type="entry name" value="Periplasmic binding protein-like II"/>
    <property type="match status" value="2"/>
</dbReference>
<feature type="chain" id="PRO_5001776487" evidence="3">
    <location>
        <begin position="27"/>
        <end position="457"/>
    </location>
</feature>
<comment type="subcellular location">
    <subcellularLocation>
        <location evidence="1">Periplasm</location>
    </subcellularLocation>
</comment>
<keyword evidence="5" id="KW-1185">Reference proteome</keyword>
<proteinExistence type="inferred from homology"/>
<feature type="signal peptide" evidence="3">
    <location>
        <begin position="1"/>
        <end position="26"/>
    </location>
</feature>
<dbReference type="InterPro" id="IPR050490">
    <property type="entry name" value="Bact_solute-bd_prot1"/>
</dbReference>
<dbReference type="PANTHER" id="PTHR43649:SF12">
    <property type="entry name" value="DIACETYLCHITOBIOSE BINDING PROTEIN DASA"/>
    <property type="match status" value="1"/>
</dbReference>
<evidence type="ECO:0000256" key="1">
    <source>
        <dbReference type="ARBA" id="ARBA00004418"/>
    </source>
</evidence>
<reference evidence="4 5" key="1">
    <citation type="submission" date="2013-03" db="EMBL/GenBank/DDBJ databases">
        <title>Salinisphaera hydrothermalis C41B8 Genome Sequencing.</title>
        <authorList>
            <person name="Li C."/>
            <person name="Lai Q."/>
            <person name="Shao Z."/>
        </authorList>
    </citation>
    <scope>NUCLEOTIDE SEQUENCE [LARGE SCALE GENOMIC DNA]</scope>
    <source>
        <strain evidence="4 5">C41B8</strain>
    </source>
</reference>
<keyword evidence="3" id="KW-0732">Signal</keyword>
<dbReference type="Proteomes" id="UP000028302">
    <property type="component" value="Unassembled WGS sequence"/>
</dbReference>
<comment type="caution">
    <text evidence="4">The sequence shown here is derived from an EMBL/GenBank/DDBJ whole genome shotgun (WGS) entry which is preliminary data.</text>
</comment>
<dbReference type="STRING" id="1304275.C41B8_14545"/>
<evidence type="ECO:0000313" key="5">
    <source>
        <dbReference type="Proteomes" id="UP000028302"/>
    </source>
</evidence>
<protein>
    <submittedName>
        <fullName evidence="4">Putative ABC transporter substrate-binding protein</fullName>
    </submittedName>
</protein>
<evidence type="ECO:0000313" key="4">
    <source>
        <dbReference type="EMBL" id="KEZ76554.1"/>
    </source>
</evidence>
<dbReference type="PATRIC" id="fig|1304275.5.peg.2974"/>
<dbReference type="InterPro" id="IPR006059">
    <property type="entry name" value="SBP"/>
</dbReference>
<accession>A0A084IIM0</accession>
<dbReference type="PANTHER" id="PTHR43649">
    <property type="entry name" value="ARABINOSE-BINDING PROTEIN-RELATED"/>
    <property type="match status" value="1"/>
</dbReference>
<evidence type="ECO:0000256" key="3">
    <source>
        <dbReference type="SAM" id="SignalP"/>
    </source>
</evidence>
<dbReference type="AlphaFoldDB" id="A0A084IIM0"/>
<dbReference type="GO" id="GO:0042597">
    <property type="term" value="C:periplasmic space"/>
    <property type="evidence" value="ECO:0007669"/>
    <property type="project" value="UniProtKB-SubCell"/>
</dbReference>
<organism evidence="4 5">
    <name type="scientific">Salinisphaera hydrothermalis (strain C41B8)</name>
    <dbReference type="NCBI Taxonomy" id="1304275"/>
    <lineage>
        <taxon>Bacteria</taxon>
        <taxon>Pseudomonadati</taxon>
        <taxon>Pseudomonadota</taxon>
        <taxon>Gammaproteobacteria</taxon>
        <taxon>Salinisphaerales</taxon>
        <taxon>Salinisphaeraceae</taxon>
        <taxon>Salinisphaera</taxon>
    </lineage>
</organism>
<dbReference type="EMBL" id="APNK01000027">
    <property type="protein sequence ID" value="KEZ76554.1"/>
    <property type="molecule type" value="Genomic_DNA"/>
</dbReference>
<name>A0A084IIM0_SALHC</name>
<dbReference type="Pfam" id="PF01547">
    <property type="entry name" value="SBP_bac_1"/>
    <property type="match status" value="1"/>
</dbReference>